<evidence type="ECO:0000256" key="1">
    <source>
        <dbReference type="ARBA" id="ARBA00004419"/>
    </source>
</evidence>
<dbReference type="GO" id="GO:0016604">
    <property type="term" value="C:nuclear body"/>
    <property type="evidence" value="ECO:0007669"/>
    <property type="project" value="UniProtKB-SubCell"/>
</dbReference>
<keyword evidence="5" id="KW-0805">Transcription regulation</keyword>
<reference evidence="12" key="1">
    <citation type="journal article" date="2018" name="Toxicon">
        <title>Venom-gland transcriptomics and venom proteomics of the giant Florida blue centipede, Scolopendra viridis.</title>
        <authorList>
            <person name="Ward M.J."/>
            <person name="Rokyta D.R."/>
        </authorList>
    </citation>
    <scope>NUCLEOTIDE SEQUENCE</scope>
    <source>
        <tissue evidence="12">Venom gland</tissue>
    </source>
</reference>
<dbReference type="GO" id="GO:0005776">
    <property type="term" value="C:autophagosome"/>
    <property type="evidence" value="ECO:0007669"/>
    <property type="project" value="UniProtKB-SubCell"/>
</dbReference>
<keyword evidence="6" id="KW-0010">Activator</keyword>
<feature type="region of interest" description="Disordered" evidence="11">
    <location>
        <begin position="13"/>
        <end position="32"/>
    </location>
</feature>
<keyword evidence="9" id="KW-0968">Cytoplasmic vesicle</keyword>
<evidence type="ECO:0000256" key="9">
    <source>
        <dbReference type="ARBA" id="ARBA00023329"/>
    </source>
</evidence>
<name>A0A4D5R999_SCOVI</name>
<dbReference type="PANTHER" id="PTHR31671">
    <property type="entry name" value="DIABETES AND OBESITY REGULATED, ISOFORM G"/>
    <property type="match status" value="1"/>
</dbReference>
<evidence type="ECO:0000256" key="4">
    <source>
        <dbReference type="ARBA" id="ARBA00023006"/>
    </source>
</evidence>
<evidence type="ECO:0000256" key="11">
    <source>
        <dbReference type="SAM" id="MobiDB-lite"/>
    </source>
</evidence>
<feature type="compositionally biased region" description="Polar residues" evidence="11">
    <location>
        <begin position="20"/>
        <end position="32"/>
    </location>
</feature>
<dbReference type="GO" id="GO:0000045">
    <property type="term" value="P:autophagosome assembly"/>
    <property type="evidence" value="ECO:0007669"/>
    <property type="project" value="TreeGrafter"/>
</dbReference>
<evidence type="ECO:0000256" key="6">
    <source>
        <dbReference type="ARBA" id="ARBA00023159"/>
    </source>
</evidence>
<evidence type="ECO:0000256" key="7">
    <source>
        <dbReference type="ARBA" id="ARBA00023163"/>
    </source>
</evidence>
<protein>
    <submittedName>
        <fullName evidence="12">Tumor protein p53-inducible nuclear protein 2</fullName>
    </submittedName>
</protein>
<sequence length="271" mass="30700">MLTGLSKLFFGSTKTETDELNQNSLPSNKSTKILRTKEDDGWIVVSSKEKKERDDISDFSADSDEDLDPNFSIFNSNIGHDFEMANEFNTPPPSQIISPIPPSTPSSLSHLDPEGSWYLTPPPCFIAGNNSNYPIMSPMENLLIEHPSMSVYQQTSQKSNEENDPPTQEVIGSKTSSRIQEASSSVSGGIQKKNRAKHVNLVNNRAGLIFTEIFKHEYDSQQNQEFFKNKHICRNQLERNNKVREFNAVGKRNRRKDRMKNPSGMNNNRKC</sequence>
<evidence type="ECO:0000256" key="10">
    <source>
        <dbReference type="ARBA" id="ARBA00034306"/>
    </source>
</evidence>
<evidence type="ECO:0000256" key="2">
    <source>
        <dbReference type="ARBA" id="ARBA00004514"/>
    </source>
</evidence>
<dbReference type="Pfam" id="PF14839">
    <property type="entry name" value="DOR"/>
    <property type="match status" value="1"/>
</dbReference>
<feature type="region of interest" description="Disordered" evidence="11">
    <location>
        <begin position="150"/>
        <end position="191"/>
    </location>
</feature>
<evidence type="ECO:0000256" key="5">
    <source>
        <dbReference type="ARBA" id="ARBA00023015"/>
    </source>
</evidence>
<keyword evidence="7" id="KW-0804">Transcription</keyword>
<dbReference type="AlphaFoldDB" id="A0A4D5R999"/>
<dbReference type="GO" id="GO:0005829">
    <property type="term" value="C:cytosol"/>
    <property type="evidence" value="ECO:0007669"/>
    <property type="project" value="UniProtKB-SubCell"/>
</dbReference>
<keyword evidence="4" id="KW-0072">Autophagy</keyword>
<organism evidence="12">
    <name type="scientific">Scolopendra viridis</name>
    <name type="common">Giant centipede</name>
    <dbReference type="NCBI Taxonomy" id="118503"/>
    <lineage>
        <taxon>Eukaryota</taxon>
        <taxon>Metazoa</taxon>
        <taxon>Ecdysozoa</taxon>
        <taxon>Arthropoda</taxon>
        <taxon>Myriapoda</taxon>
        <taxon>Chilopoda</taxon>
        <taxon>Pleurostigmophora</taxon>
        <taxon>Scolopendromorpha</taxon>
        <taxon>Scolopendridae</taxon>
        <taxon>Scolopendra</taxon>
    </lineage>
</organism>
<keyword evidence="8" id="KW-0539">Nucleus</keyword>
<accession>A0A4D5R999</accession>
<dbReference type="InterPro" id="IPR029431">
    <property type="entry name" value="TP53INP"/>
</dbReference>
<dbReference type="PANTHER" id="PTHR31671:SF3">
    <property type="entry name" value="DIABETES AND OBESITY REGULATED, ISOFORM G"/>
    <property type="match status" value="1"/>
</dbReference>
<feature type="region of interest" description="Disordered" evidence="11">
    <location>
        <begin position="247"/>
        <end position="271"/>
    </location>
</feature>
<evidence type="ECO:0000256" key="8">
    <source>
        <dbReference type="ARBA" id="ARBA00023242"/>
    </source>
</evidence>
<feature type="compositionally biased region" description="Polar residues" evidence="11">
    <location>
        <begin position="173"/>
        <end position="188"/>
    </location>
</feature>
<dbReference type="EMBL" id="GGNE01000208">
    <property type="protein sequence ID" value="MIC88749.1"/>
    <property type="molecule type" value="Transcribed_RNA"/>
</dbReference>
<comment type="subcellular location">
    <subcellularLocation>
        <location evidence="2">Cytoplasm</location>
        <location evidence="2">Cytosol</location>
    </subcellularLocation>
    <subcellularLocation>
        <location evidence="1">Cytoplasmic vesicle</location>
        <location evidence="1">Autophagosome</location>
    </subcellularLocation>
    <subcellularLocation>
        <location evidence="10">Nucleus</location>
        <location evidence="10">Nuclear body</location>
    </subcellularLocation>
</comment>
<evidence type="ECO:0000256" key="3">
    <source>
        <dbReference type="ARBA" id="ARBA00022490"/>
    </source>
</evidence>
<feature type="compositionally biased region" description="Basic and acidic residues" evidence="11">
    <location>
        <begin position="47"/>
        <end position="56"/>
    </location>
</feature>
<keyword evidence="3" id="KW-0963">Cytoplasm</keyword>
<evidence type="ECO:0000313" key="12">
    <source>
        <dbReference type="EMBL" id="MIC88749.1"/>
    </source>
</evidence>
<dbReference type="GO" id="GO:0031410">
    <property type="term" value="C:cytoplasmic vesicle"/>
    <property type="evidence" value="ECO:0007669"/>
    <property type="project" value="UniProtKB-KW"/>
</dbReference>
<proteinExistence type="predicted"/>
<feature type="region of interest" description="Disordered" evidence="11">
    <location>
        <begin position="43"/>
        <end position="64"/>
    </location>
</feature>
<dbReference type="GO" id="GO:0045893">
    <property type="term" value="P:positive regulation of DNA-templated transcription"/>
    <property type="evidence" value="ECO:0007669"/>
    <property type="project" value="TreeGrafter"/>
</dbReference>